<dbReference type="EMBL" id="JXXN02000110">
    <property type="protein sequence ID" value="THD28616.1"/>
    <property type="molecule type" value="Genomic_DNA"/>
</dbReference>
<feature type="domain" description="CUE" evidence="2">
    <location>
        <begin position="429"/>
        <end position="472"/>
    </location>
</feature>
<dbReference type="SMART" id="SM00546">
    <property type="entry name" value="CUE"/>
    <property type="match status" value="1"/>
</dbReference>
<dbReference type="PROSITE" id="PS51140">
    <property type="entry name" value="CUE"/>
    <property type="match status" value="1"/>
</dbReference>
<dbReference type="PANTHER" id="PTHR21494:SF0">
    <property type="entry name" value="ACTIVATING SIGNAL COINTEGRATOR 1 COMPLEX SUBUNIT 2"/>
    <property type="match status" value="1"/>
</dbReference>
<evidence type="ECO:0000256" key="1">
    <source>
        <dbReference type="SAM" id="MobiDB-lite"/>
    </source>
</evidence>
<dbReference type="InterPro" id="IPR052586">
    <property type="entry name" value="ASCC2"/>
</dbReference>
<reference evidence="3" key="1">
    <citation type="submission" date="2019-03" db="EMBL/GenBank/DDBJ databases">
        <title>Improved annotation for the trematode Fasciola hepatica.</title>
        <authorList>
            <person name="Choi Y.-J."/>
            <person name="Martin J."/>
            <person name="Mitreva M."/>
        </authorList>
    </citation>
    <scope>NUCLEOTIDE SEQUENCE [LARGE SCALE GENOMIC DNA]</scope>
</reference>
<feature type="compositionally biased region" description="Polar residues" evidence="1">
    <location>
        <begin position="703"/>
        <end position="726"/>
    </location>
</feature>
<gene>
    <name evidence="3" type="ORF">D915_000521</name>
</gene>
<proteinExistence type="predicted"/>
<feature type="region of interest" description="Disordered" evidence="1">
    <location>
        <begin position="589"/>
        <end position="657"/>
    </location>
</feature>
<keyword evidence="4" id="KW-1185">Reference proteome</keyword>
<dbReference type="InterPro" id="IPR003892">
    <property type="entry name" value="CUE"/>
</dbReference>
<feature type="region of interest" description="Disordered" evidence="1">
    <location>
        <begin position="676"/>
        <end position="756"/>
    </location>
</feature>
<protein>
    <recommendedName>
        <fullName evidence="2">CUE domain-containing protein</fullName>
    </recommendedName>
</protein>
<sequence length="756" mass="86499">MTEVTPLELRETYDSRSKSLLPALSPQRVRELVFVHFKPPTDSSDELLALFSEQIKMICSDLDELLNFDFEQFWCQMLYNKSLHSCLRSVLSWAPRGLQTDLFPESCRMDYRSLLTLVLSVFSKASTPLESETEFISKNKFGELIYEHYVFDMPLVMDICAIYFHLATHDVISIMNNIFTYQELYFEDLKKTLLVLNEMFDRLEREISAPDRLKSFDRLQDLTFYVGDICWSLFTFFNILSQLELSTPSDLCFAGAMHEKLPSLYEHSVVPLRKAIQSDLQLTSGQRQTLYSQLSKASVWLVTTVRSAFCEPHLLDRIRRSASESTSSNQSAEPGKFAQNYLDFMIQLLNYRSFSLVYQLLYPFEQDLVVIRRSVGYGCLDDAAVQYLLGAIDSLFTEAGVLHRPPITDISRIHSVERSAEETPQPGPSISGPVREVKEILPDMDVELIQRCLDAFDQDSARVINAALEGSIPEHVLNPDESQSFSGGFKEELDTLHAANHLRIPQLKANQVWQGKKDLGTSVPELGKQLKKVTICSAVSVWEDVEDDERAVCSHPEDLVNSRPVNTLDPYEDEYDDSYEVHEGVVDDVGSSAESDSQQPSNQEPCPSETHQQQHQRQQQQQQQQQRWNKHTNQPWTHNQNRPNTFRKPCLPIENPEVVRERQQVQRAYRRGRFLQSSYPGMSVPPPQPSATTNSHADFPSDVTISSQGRTTESALEPKTTGSSHSKPSDRVYKNVHKARFANHNRRRLADKKRQL</sequence>
<evidence type="ECO:0000313" key="3">
    <source>
        <dbReference type="EMBL" id="THD28616.1"/>
    </source>
</evidence>
<dbReference type="Proteomes" id="UP000230066">
    <property type="component" value="Unassembled WGS sequence"/>
</dbReference>
<name>A0A4E0RK03_FASHE</name>
<evidence type="ECO:0000313" key="4">
    <source>
        <dbReference type="Proteomes" id="UP000230066"/>
    </source>
</evidence>
<feature type="compositionally biased region" description="Basic residues" evidence="1">
    <location>
        <begin position="734"/>
        <end position="756"/>
    </location>
</feature>
<feature type="compositionally biased region" description="Polar residues" evidence="1">
    <location>
        <begin position="631"/>
        <end position="644"/>
    </location>
</feature>
<dbReference type="CDD" id="cd14364">
    <property type="entry name" value="CUE_ASCC2"/>
    <property type="match status" value="1"/>
</dbReference>
<feature type="compositionally biased region" description="Polar residues" evidence="1">
    <location>
        <begin position="592"/>
        <end position="605"/>
    </location>
</feature>
<dbReference type="InterPro" id="IPR009060">
    <property type="entry name" value="UBA-like_sf"/>
</dbReference>
<dbReference type="Gene3D" id="1.10.8.10">
    <property type="entry name" value="DNA helicase RuvA subunit, C-terminal domain"/>
    <property type="match status" value="1"/>
</dbReference>
<dbReference type="Pfam" id="PF02845">
    <property type="entry name" value="CUE"/>
    <property type="match status" value="1"/>
</dbReference>
<evidence type="ECO:0000259" key="2">
    <source>
        <dbReference type="PROSITE" id="PS51140"/>
    </source>
</evidence>
<dbReference type="GO" id="GO:0006355">
    <property type="term" value="P:regulation of DNA-templated transcription"/>
    <property type="evidence" value="ECO:0007669"/>
    <property type="project" value="TreeGrafter"/>
</dbReference>
<feature type="compositionally biased region" description="Low complexity" evidence="1">
    <location>
        <begin position="611"/>
        <end position="627"/>
    </location>
</feature>
<dbReference type="AlphaFoldDB" id="A0A4E0RK03"/>
<organism evidence="3 4">
    <name type="scientific">Fasciola hepatica</name>
    <name type="common">Liver fluke</name>
    <dbReference type="NCBI Taxonomy" id="6192"/>
    <lineage>
        <taxon>Eukaryota</taxon>
        <taxon>Metazoa</taxon>
        <taxon>Spiralia</taxon>
        <taxon>Lophotrochozoa</taxon>
        <taxon>Platyhelminthes</taxon>
        <taxon>Trematoda</taxon>
        <taxon>Digenea</taxon>
        <taxon>Plagiorchiida</taxon>
        <taxon>Echinostomata</taxon>
        <taxon>Echinostomatoidea</taxon>
        <taxon>Fasciolidae</taxon>
        <taxon>Fasciola</taxon>
    </lineage>
</organism>
<dbReference type="InterPro" id="IPR041800">
    <property type="entry name" value="ASCC2_CUE"/>
</dbReference>
<comment type="caution">
    <text evidence="3">The sequence shown here is derived from an EMBL/GenBank/DDBJ whole genome shotgun (WGS) entry which is preliminary data.</text>
</comment>
<accession>A0A4E0RK03</accession>
<dbReference type="PANTHER" id="PTHR21494">
    <property type="entry name" value="ACTIVATING SIGNAL COINTEGRATOR 1 COMPLEX SUBUNIT 2 ASC-1 COMPLEX SUBUNIT P100"/>
    <property type="match status" value="1"/>
</dbReference>
<dbReference type="SUPFAM" id="SSF46934">
    <property type="entry name" value="UBA-like"/>
    <property type="match status" value="1"/>
</dbReference>
<dbReference type="GO" id="GO:0043130">
    <property type="term" value="F:ubiquitin binding"/>
    <property type="evidence" value="ECO:0007669"/>
    <property type="project" value="InterPro"/>
</dbReference>